<evidence type="ECO:0000259" key="1">
    <source>
        <dbReference type="Pfam" id="PF04187"/>
    </source>
</evidence>
<name>A0ABT3L5I5_9CYAN</name>
<comment type="caution">
    <text evidence="2">The sequence shown here is derived from an EMBL/GenBank/DDBJ whole genome shotgun (WGS) entry which is preliminary data.</text>
</comment>
<dbReference type="Proteomes" id="UP001526426">
    <property type="component" value="Unassembled WGS sequence"/>
</dbReference>
<dbReference type="Pfam" id="PF04187">
    <property type="entry name" value="Cofac_haem_bdg"/>
    <property type="match status" value="1"/>
</dbReference>
<keyword evidence="2" id="KW-0449">Lipoprotein</keyword>
<feature type="domain" description="Haem-binding uptake Tiki superfamily ChaN" evidence="1">
    <location>
        <begin position="42"/>
        <end position="249"/>
    </location>
</feature>
<sequence>MNWRKWFAISLGVALCVSAPYVVSLARPPQMGATVSQSATLSALGRAQIVYLGEIHDNPDHHEQQLRIIEFLHQRNPKLAIALEMFQKPFQPVLDRYLAGEISEEELREQSEYDQRWGFDWEFYAPILRYAKAHQLPVIALNPPTEITRKVARNGLESLSGEDFDYIPPLNEIDTNQPEYREKIAQVFAQHGSHGHSLSLDNFFAAQVLWDETMAHTIAEFWRNSPERQIIVLAGKGHIYQNYGIPSRVERRLGEDLVHYSVGFVHPSEWENRPSGFDLLWQY</sequence>
<dbReference type="InterPro" id="IPR007314">
    <property type="entry name" value="Cofac_haem-bd_dom"/>
</dbReference>
<dbReference type="EMBL" id="JAIHOM010000044">
    <property type="protein sequence ID" value="MCW6036735.1"/>
    <property type="molecule type" value="Genomic_DNA"/>
</dbReference>
<organism evidence="2 3">
    <name type="scientific">Spirulina subsalsa FACHB-351</name>
    <dbReference type="NCBI Taxonomy" id="234711"/>
    <lineage>
        <taxon>Bacteria</taxon>
        <taxon>Bacillati</taxon>
        <taxon>Cyanobacteriota</taxon>
        <taxon>Cyanophyceae</taxon>
        <taxon>Spirulinales</taxon>
        <taxon>Spirulinaceae</taxon>
        <taxon>Spirulina</taxon>
    </lineage>
</organism>
<dbReference type="Gene3D" id="3.40.50.11550">
    <property type="match status" value="1"/>
</dbReference>
<proteinExistence type="predicted"/>
<evidence type="ECO:0000313" key="3">
    <source>
        <dbReference type="Proteomes" id="UP001526426"/>
    </source>
</evidence>
<dbReference type="CDD" id="cd14727">
    <property type="entry name" value="ChanN-like"/>
    <property type="match status" value="1"/>
</dbReference>
<reference evidence="2 3" key="1">
    <citation type="submission" date="2021-08" db="EMBL/GenBank/DDBJ databases">
        <title>Draft genome sequence of Spirulina subsalsa with high tolerance to salinity and hype-accumulation of phycocyanin.</title>
        <authorList>
            <person name="Pei H."/>
            <person name="Jiang L."/>
        </authorList>
    </citation>
    <scope>NUCLEOTIDE SEQUENCE [LARGE SCALE GENOMIC DNA]</scope>
    <source>
        <strain evidence="2 3">FACHB-351</strain>
    </source>
</reference>
<gene>
    <name evidence="2" type="ORF">K4A83_10740</name>
</gene>
<dbReference type="SUPFAM" id="SSF159501">
    <property type="entry name" value="EreA/ChaN-like"/>
    <property type="match status" value="1"/>
</dbReference>
<dbReference type="RefSeq" id="WP_265264539.1">
    <property type="nucleotide sequence ID" value="NZ_JAIHOM010000044.1"/>
</dbReference>
<protein>
    <submittedName>
        <fullName evidence="2">ChaN family lipoprotein</fullName>
    </submittedName>
</protein>
<keyword evidence="3" id="KW-1185">Reference proteome</keyword>
<accession>A0ABT3L5I5</accession>
<evidence type="ECO:0000313" key="2">
    <source>
        <dbReference type="EMBL" id="MCW6036735.1"/>
    </source>
</evidence>